<proteinExistence type="predicted"/>
<dbReference type="GO" id="GO:0004713">
    <property type="term" value="F:protein tyrosine kinase activity"/>
    <property type="evidence" value="ECO:0007669"/>
    <property type="project" value="TreeGrafter"/>
</dbReference>
<evidence type="ECO:0000313" key="8">
    <source>
        <dbReference type="EMBL" id="CAA6812873.1"/>
    </source>
</evidence>
<keyword evidence="4 6" id="KW-1133">Transmembrane helix</keyword>
<feature type="domain" description="Polysaccharide chain length determinant N-terminal" evidence="7">
    <location>
        <begin position="8"/>
        <end position="68"/>
    </location>
</feature>
<keyword evidence="2" id="KW-1003">Cell membrane</keyword>
<sequence>MSDSYIEDEIDLAKIFFTLKSNIKKILLLTFSVTLITLLIVICRPNVYSSSTILSSESSSSKLGGNLGGLASLAGIDTSSDELDNFDYLKTIIYDKDFNYSLIKKYKLIEKLNSRKNYLYPLGLTFMRKLGKKDFKYDEMGYFTTYKQLLSMLSLSKNKKTSLINLGIISSDRILARELVDIYLKESINYLKKKDLKDLNKQITYYKDQLQITPIVELRTTISSVLSSLIQKKVLSDSSEFYLFKQITKPKISNVKEKTKPKRSLILIISFISSFILGCMLVLLRESFLRKNSF</sequence>
<evidence type="ECO:0000256" key="5">
    <source>
        <dbReference type="ARBA" id="ARBA00023136"/>
    </source>
</evidence>
<dbReference type="Pfam" id="PF02706">
    <property type="entry name" value="Wzz"/>
    <property type="match status" value="1"/>
</dbReference>
<protein>
    <recommendedName>
        <fullName evidence="7">Polysaccharide chain length determinant N-terminal domain-containing protein</fullName>
    </recommendedName>
</protein>
<evidence type="ECO:0000256" key="3">
    <source>
        <dbReference type="ARBA" id="ARBA00022692"/>
    </source>
</evidence>
<keyword evidence="3 6" id="KW-0812">Transmembrane</keyword>
<evidence type="ECO:0000259" key="7">
    <source>
        <dbReference type="Pfam" id="PF02706"/>
    </source>
</evidence>
<feature type="transmembrane region" description="Helical" evidence="6">
    <location>
        <begin position="265"/>
        <end position="284"/>
    </location>
</feature>
<dbReference type="InterPro" id="IPR050445">
    <property type="entry name" value="Bact_polysacc_biosynth/exp"/>
</dbReference>
<evidence type="ECO:0000256" key="2">
    <source>
        <dbReference type="ARBA" id="ARBA00022475"/>
    </source>
</evidence>
<name>A0A6S6T2H8_9BACT</name>
<accession>A0A6S6T2H8</accession>
<dbReference type="InterPro" id="IPR003856">
    <property type="entry name" value="LPS_length_determ_N"/>
</dbReference>
<keyword evidence="5 6" id="KW-0472">Membrane</keyword>
<dbReference type="PANTHER" id="PTHR32309">
    <property type="entry name" value="TYROSINE-PROTEIN KINASE"/>
    <property type="match status" value="1"/>
</dbReference>
<organism evidence="8">
    <name type="scientific">uncultured Campylobacterales bacterium</name>
    <dbReference type="NCBI Taxonomy" id="352960"/>
    <lineage>
        <taxon>Bacteria</taxon>
        <taxon>Pseudomonadati</taxon>
        <taxon>Campylobacterota</taxon>
        <taxon>Epsilonproteobacteria</taxon>
        <taxon>Campylobacterales</taxon>
        <taxon>environmental samples</taxon>
    </lineage>
</organism>
<comment type="subcellular location">
    <subcellularLocation>
        <location evidence="1">Cell membrane</location>
        <topology evidence="1">Multi-pass membrane protein</topology>
    </subcellularLocation>
</comment>
<gene>
    <name evidence="8" type="ORF">HELGO_WM21777</name>
</gene>
<dbReference type="PANTHER" id="PTHR32309:SF13">
    <property type="entry name" value="FERRIC ENTEROBACTIN TRANSPORT PROTEIN FEPE"/>
    <property type="match status" value="1"/>
</dbReference>
<evidence type="ECO:0000256" key="6">
    <source>
        <dbReference type="SAM" id="Phobius"/>
    </source>
</evidence>
<dbReference type="EMBL" id="CACVAW010000051">
    <property type="protein sequence ID" value="CAA6812873.1"/>
    <property type="molecule type" value="Genomic_DNA"/>
</dbReference>
<evidence type="ECO:0000256" key="4">
    <source>
        <dbReference type="ARBA" id="ARBA00022989"/>
    </source>
</evidence>
<reference evidence="8" key="1">
    <citation type="submission" date="2020-01" db="EMBL/GenBank/DDBJ databases">
        <authorList>
            <person name="Meier V. D."/>
            <person name="Meier V D."/>
        </authorList>
    </citation>
    <scope>NUCLEOTIDE SEQUENCE</scope>
    <source>
        <strain evidence="8">HLG_WM_MAG_12</strain>
    </source>
</reference>
<evidence type="ECO:0000256" key="1">
    <source>
        <dbReference type="ARBA" id="ARBA00004651"/>
    </source>
</evidence>
<feature type="transmembrane region" description="Helical" evidence="6">
    <location>
        <begin position="26"/>
        <end position="43"/>
    </location>
</feature>
<dbReference type="GO" id="GO:0005886">
    <property type="term" value="C:plasma membrane"/>
    <property type="evidence" value="ECO:0007669"/>
    <property type="project" value="UniProtKB-SubCell"/>
</dbReference>
<dbReference type="AlphaFoldDB" id="A0A6S6T2H8"/>